<protein>
    <submittedName>
        <fullName evidence="1">Uncharacterized protein</fullName>
    </submittedName>
</protein>
<keyword evidence="2" id="KW-1185">Reference proteome</keyword>
<dbReference type="EMBL" id="CM047749">
    <property type="protein sequence ID" value="KAJ0010050.1"/>
    <property type="molecule type" value="Genomic_DNA"/>
</dbReference>
<proteinExistence type="predicted"/>
<name>A0ACC0X3I0_9ROSI</name>
<accession>A0ACC0X3I0</accession>
<sequence length="716" mass="78312">MSSSSSSSSMAILLVLVFAFVSSPFTAFSDTTTSFTPKDNILIDCGGKSSSALPDGRTFKTDKESSQFLQTKEDIQVSVQSADVPSPIYLTARVFTEEATYNFRLTENRWHWIRLHFFAMSVKEHDLTKASFSVQTGKHVLLHNFKLENNNQVVLKEYLLNGTDPTLSLKFIPMKNSMAFINAIEVVSAPDDLISDEGSSLFPINSYPGLTKFSYQYVHRINMGGAMITPENDTLGRTWVPDGPYLKDKSLAKSVSVGSDSIKYPEVVTPLIAPVAVYSSASEMGESATIQPNFNVTWNFDVDTTFSYLLRMHFCDIVSKSMDDLYFNVYVNGKTAISGLDLSTLTKALATPYYKDIVVNATLMSGGLSVQIGPMNQNTGTRNAILNGLEVMKMSNSVNSLDGEFGVDGSKEGSSNRGTVAAVGFAMMFGAFVGLGAMVIKWHKRPQDWQRRNSFSSWLLPLHTGDTSFMTSKTGSHKNGFNSALGLGRYFSLAELQEATNNFDNSAVIGVGGFGNVYLGEIDDGTKVAVKRGNPQSEQGITEFETEIQMLSKLRHRHLVSLIGYCDENSEMILRKGLLEKVMDPHLAGTINPESMKKFAEAAEKCLAEHGVDRPTMGDVLWNLEYALQLQEAFTKGKAEDDESVTASTNAVLPPTTLSSPSDNRPVTHPEENTGPAQVEAINSHSGTAMFAQFSGLNGSTDGLFCFFMNGKQLAF</sequence>
<comment type="caution">
    <text evidence="1">The sequence shown here is derived from an EMBL/GenBank/DDBJ whole genome shotgun (WGS) entry which is preliminary data.</text>
</comment>
<dbReference type="Proteomes" id="UP001163603">
    <property type="component" value="Chromosome 14"/>
</dbReference>
<gene>
    <name evidence="1" type="ORF">Pint_34756</name>
</gene>
<reference evidence="2" key="1">
    <citation type="journal article" date="2023" name="G3 (Bethesda)">
        <title>Genome assembly and association tests identify interacting loci associated with vigor, precocity, and sex in interspecific pistachio rootstocks.</title>
        <authorList>
            <person name="Palmer W."/>
            <person name="Jacygrad E."/>
            <person name="Sagayaradj S."/>
            <person name="Cavanaugh K."/>
            <person name="Han R."/>
            <person name="Bertier L."/>
            <person name="Beede B."/>
            <person name="Kafkas S."/>
            <person name="Golino D."/>
            <person name="Preece J."/>
            <person name="Michelmore R."/>
        </authorList>
    </citation>
    <scope>NUCLEOTIDE SEQUENCE [LARGE SCALE GENOMIC DNA]</scope>
</reference>
<evidence type="ECO:0000313" key="2">
    <source>
        <dbReference type="Proteomes" id="UP001163603"/>
    </source>
</evidence>
<organism evidence="1 2">
    <name type="scientific">Pistacia integerrima</name>
    <dbReference type="NCBI Taxonomy" id="434235"/>
    <lineage>
        <taxon>Eukaryota</taxon>
        <taxon>Viridiplantae</taxon>
        <taxon>Streptophyta</taxon>
        <taxon>Embryophyta</taxon>
        <taxon>Tracheophyta</taxon>
        <taxon>Spermatophyta</taxon>
        <taxon>Magnoliopsida</taxon>
        <taxon>eudicotyledons</taxon>
        <taxon>Gunneridae</taxon>
        <taxon>Pentapetalae</taxon>
        <taxon>rosids</taxon>
        <taxon>malvids</taxon>
        <taxon>Sapindales</taxon>
        <taxon>Anacardiaceae</taxon>
        <taxon>Pistacia</taxon>
    </lineage>
</organism>
<evidence type="ECO:0000313" key="1">
    <source>
        <dbReference type="EMBL" id="KAJ0010050.1"/>
    </source>
</evidence>